<keyword evidence="1" id="KW-1133">Transmembrane helix</keyword>
<dbReference type="Proteomes" id="UP000077066">
    <property type="component" value="Unassembled WGS sequence"/>
</dbReference>
<dbReference type="RefSeq" id="WP_066970409.1">
    <property type="nucleotide sequence ID" value="NZ_LWMT01000012.1"/>
</dbReference>
<dbReference type="AlphaFoldDB" id="A0A166FD27"/>
<dbReference type="Gene3D" id="3.40.50.1820">
    <property type="entry name" value="alpha/beta hydrolase"/>
    <property type="match status" value="1"/>
</dbReference>
<sequence length="286" mass="33420">MEHISFKEINNKKIETIVFIHTNLVNSWIWKNQQNVFDNYNQIYINLHENTENMKNSNFSIKKTSANIKKLIKNKIKDQKIHFVGIGLGGQIILYILATYPELVKTAIVSGVNVKTSKYSKEYDELTAILENKKIEQLLIAIKTTSEEILSKKSSKFLTSAYLAEYGLHKKEHLKDITHSLNEINEDKMINITKESLKFKIPELKNPSETDKKDVLVLYGTKEYPKVAKSAKIIKKHLKNVQIYTSYRSIHLWNLIEYVKFNTIVKEFIKDKKINLENKPYLKKIE</sequence>
<keyword evidence="1" id="KW-0472">Membrane</keyword>
<keyword evidence="4" id="KW-1185">Reference proteome</keyword>
<dbReference type="PATRIC" id="fig|55758.3.peg.115"/>
<dbReference type="InterPro" id="IPR050266">
    <property type="entry name" value="AB_hydrolase_sf"/>
</dbReference>
<dbReference type="STRING" id="55758.MBFIL_01020"/>
<protein>
    <submittedName>
        <fullName evidence="3">2-succinyl-6-hydroxy-2, 4-cyclohexadiene-1-carboxylate synthase</fullName>
    </submittedName>
</protein>
<name>A0A166FD27_9EURY</name>
<accession>A0A166FD27</accession>
<feature type="transmembrane region" description="Helical" evidence="1">
    <location>
        <begin position="81"/>
        <end position="100"/>
    </location>
</feature>
<reference evidence="3 4" key="1">
    <citation type="submission" date="2016-04" db="EMBL/GenBank/DDBJ databases">
        <title>Genome sequence of Methanobrevibacter filiformis DSM 11501.</title>
        <authorList>
            <person name="Poehlein A."/>
            <person name="Seedorf H."/>
            <person name="Daniel R."/>
        </authorList>
    </citation>
    <scope>NUCLEOTIDE SEQUENCE [LARGE SCALE GENOMIC DNA]</scope>
    <source>
        <strain evidence="3 4">DSM 11501</strain>
    </source>
</reference>
<dbReference type="Pfam" id="PF00561">
    <property type="entry name" value="Abhydrolase_1"/>
    <property type="match status" value="1"/>
</dbReference>
<evidence type="ECO:0000256" key="1">
    <source>
        <dbReference type="SAM" id="Phobius"/>
    </source>
</evidence>
<dbReference type="OrthoDB" id="7531at2157"/>
<dbReference type="PANTHER" id="PTHR43798">
    <property type="entry name" value="MONOACYLGLYCEROL LIPASE"/>
    <property type="match status" value="1"/>
</dbReference>
<keyword evidence="1" id="KW-0812">Transmembrane</keyword>
<evidence type="ECO:0000313" key="4">
    <source>
        <dbReference type="Proteomes" id="UP000077066"/>
    </source>
</evidence>
<dbReference type="InterPro" id="IPR029058">
    <property type="entry name" value="AB_hydrolase_fold"/>
</dbReference>
<dbReference type="SUPFAM" id="SSF53474">
    <property type="entry name" value="alpha/beta-Hydrolases"/>
    <property type="match status" value="1"/>
</dbReference>
<dbReference type="InterPro" id="IPR000073">
    <property type="entry name" value="AB_hydrolase_1"/>
</dbReference>
<organism evidence="3 4">
    <name type="scientific">Methanobrevibacter filiformis</name>
    <dbReference type="NCBI Taxonomy" id="55758"/>
    <lineage>
        <taxon>Archaea</taxon>
        <taxon>Methanobacteriati</taxon>
        <taxon>Methanobacteriota</taxon>
        <taxon>Methanomada group</taxon>
        <taxon>Methanobacteria</taxon>
        <taxon>Methanobacteriales</taxon>
        <taxon>Methanobacteriaceae</taxon>
        <taxon>Methanobrevibacter</taxon>
    </lineage>
</organism>
<evidence type="ECO:0000313" key="3">
    <source>
        <dbReference type="EMBL" id="KZX17553.1"/>
    </source>
</evidence>
<dbReference type="EMBL" id="LWMT01000012">
    <property type="protein sequence ID" value="KZX17553.1"/>
    <property type="molecule type" value="Genomic_DNA"/>
</dbReference>
<gene>
    <name evidence="3" type="ORF">MBFIL_01020</name>
</gene>
<proteinExistence type="predicted"/>
<evidence type="ECO:0000259" key="2">
    <source>
        <dbReference type="Pfam" id="PF00561"/>
    </source>
</evidence>
<feature type="domain" description="AB hydrolase-1" evidence="2">
    <location>
        <begin position="16"/>
        <end position="112"/>
    </location>
</feature>
<comment type="caution">
    <text evidence="3">The sequence shown here is derived from an EMBL/GenBank/DDBJ whole genome shotgun (WGS) entry which is preliminary data.</text>
</comment>